<dbReference type="AlphaFoldDB" id="A0A2A8D361"/>
<name>A0A2A8D361_9BACT</name>
<comment type="caution">
    <text evidence="1">The sequence shown here is derived from an EMBL/GenBank/DDBJ whole genome shotgun (WGS) entry which is preliminary data.</text>
</comment>
<sequence length="116" mass="12600">MNTNSFRALTSAADWSEAVDASASHPVVIFKHSSMCPTSARANGEMETLAEEANVPVYRVVVQEAREISDEIANDLNLKHETPQVMVLSNGEAVFDTSHFRVKADAVRDALENAPA</sequence>
<evidence type="ECO:0000313" key="1">
    <source>
        <dbReference type="EMBL" id="PEN15233.1"/>
    </source>
</evidence>
<keyword evidence="2" id="KW-1185">Reference proteome</keyword>
<accession>A0A2A8D361</accession>
<dbReference type="Gene3D" id="3.40.30.10">
    <property type="entry name" value="Glutaredoxin"/>
    <property type="match status" value="1"/>
</dbReference>
<dbReference type="NCBIfam" id="TIGR04019">
    <property type="entry name" value="B_thiol_YtxJ"/>
    <property type="match status" value="1"/>
</dbReference>
<proteinExistence type="predicted"/>
<dbReference type="InterPro" id="IPR022551">
    <property type="entry name" value="BrxC"/>
</dbReference>
<dbReference type="RefSeq" id="WP_098074133.1">
    <property type="nucleotide sequence ID" value="NZ_PDEQ01000001.1"/>
</dbReference>
<evidence type="ECO:0000313" key="2">
    <source>
        <dbReference type="Proteomes" id="UP000220102"/>
    </source>
</evidence>
<dbReference type="SUPFAM" id="SSF52833">
    <property type="entry name" value="Thioredoxin-like"/>
    <property type="match status" value="1"/>
</dbReference>
<dbReference type="Pfam" id="PF11009">
    <property type="entry name" value="BrxC"/>
    <property type="match status" value="1"/>
</dbReference>
<organism evidence="1 2">
    <name type="scientific">Longibacter salinarum</name>
    <dbReference type="NCBI Taxonomy" id="1850348"/>
    <lineage>
        <taxon>Bacteria</taxon>
        <taxon>Pseudomonadati</taxon>
        <taxon>Rhodothermota</taxon>
        <taxon>Rhodothermia</taxon>
        <taxon>Rhodothermales</taxon>
        <taxon>Salisaetaceae</taxon>
        <taxon>Longibacter</taxon>
    </lineage>
</organism>
<gene>
    <name evidence="1" type="primary">ytxJ</name>
    <name evidence="1" type="ORF">CRI94_02845</name>
</gene>
<dbReference type="InterPro" id="IPR036249">
    <property type="entry name" value="Thioredoxin-like_sf"/>
</dbReference>
<dbReference type="EMBL" id="PDEQ01000001">
    <property type="protein sequence ID" value="PEN15233.1"/>
    <property type="molecule type" value="Genomic_DNA"/>
</dbReference>
<dbReference type="OrthoDB" id="677051at2"/>
<dbReference type="Proteomes" id="UP000220102">
    <property type="component" value="Unassembled WGS sequence"/>
</dbReference>
<reference evidence="1 2" key="1">
    <citation type="submission" date="2017-10" db="EMBL/GenBank/DDBJ databases">
        <title>Draft genome of Longibacter Salinarum.</title>
        <authorList>
            <person name="Goh K.M."/>
            <person name="Shamsir M.S."/>
            <person name="Lim S.W."/>
        </authorList>
    </citation>
    <scope>NUCLEOTIDE SEQUENCE [LARGE SCALE GENOMIC DNA]</scope>
    <source>
        <strain evidence="1 2">KCTC 52045</strain>
    </source>
</reference>
<protein>
    <submittedName>
        <fullName evidence="1">Bacillithiol system redox-active protein YtxJ</fullName>
    </submittedName>
</protein>